<dbReference type="InterPro" id="IPR006598">
    <property type="entry name" value="CAP10"/>
</dbReference>
<dbReference type="PANTHER" id="PTHR12203:SF63">
    <property type="entry name" value="GLYCOSYL TRANSFERASE CAP10 DOMAIN-CONTAINING PROTEIN"/>
    <property type="match status" value="1"/>
</dbReference>
<dbReference type="PANTHER" id="PTHR12203">
    <property type="entry name" value="KDEL LYS-ASP-GLU-LEU CONTAINING - RELATED"/>
    <property type="match status" value="1"/>
</dbReference>
<gene>
    <name evidence="3" type="ORF">P154DRAFT_481817</name>
</gene>
<feature type="domain" description="Glycosyl transferase CAP10" evidence="2">
    <location>
        <begin position="178"/>
        <end position="372"/>
    </location>
</feature>
<evidence type="ECO:0000259" key="2">
    <source>
        <dbReference type="SMART" id="SM00672"/>
    </source>
</evidence>
<organism evidence="3 4">
    <name type="scientific">Amniculicola lignicola CBS 123094</name>
    <dbReference type="NCBI Taxonomy" id="1392246"/>
    <lineage>
        <taxon>Eukaryota</taxon>
        <taxon>Fungi</taxon>
        <taxon>Dikarya</taxon>
        <taxon>Ascomycota</taxon>
        <taxon>Pezizomycotina</taxon>
        <taxon>Dothideomycetes</taxon>
        <taxon>Pleosporomycetidae</taxon>
        <taxon>Pleosporales</taxon>
        <taxon>Amniculicolaceae</taxon>
        <taxon>Amniculicola</taxon>
    </lineage>
</organism>
<keyword evidence="1" id="KW-0812">Transmembrane</keyword>
<name>A0A6A5X0N2_9PLEO</name>
<evidence type="ECO:0000256" key="1">
    <source>
        <dbReference type="SAM" id="Phobius"/>
    </source>
</evidence>
<protein>
    <recommendedName>
        <fullName evidence="2">Glycosyl transferase CAP10 domain-containing protein</fullName>
    </recommendedName>
</protein>
<dbReference type="EMBL" id="ML977560">
    <property type="protein sequence ID" value="KAF2006131.1"/>
    <property type="molecule type" value="Genomic_DNA"/>
</dbReference>
<keyword evidence="1" id="KW-0472">Membrane</keyword>
<evidence type="ECO:0000313" key="3">
    <source>
        <dbReference type="EMBL" id="KAF2006131.1"/>
    </source>
</evidence>
<dbReference type="SMART" id="SM00672">
    <property type="entry name" value="CAP10"/>
    <property type="match status" value="1"/>
</dbReference>
<accession>A0A6A5X0N2</accession>
<dbReference type="OrthoDB" id="202415at2759"/>
<feature type="transmembrane region" description="Helical" evidence="1">
    <location>
        <begin position="12"/>
        <end position="28"/>
    </location>
</feature>
<proteinExistence type="predicted"/>
<evidence type="ECO:0000313" key="4">
    <source>
        <dbReference type="Proteomes" id="UP000799779"/>
    </source>
</evidence>
<dbReference type="Proteomes" id="UP000799779">
    <property type="component" value="Unassembled WGS sequence"/>
</dbReference>
<keyword evidence="1" id="KW-1133">Transmembrane helix</keyword>
<reference evidence="3" key="1">
    <citation type="journal article" date="2020" name="Stud. Mycol.">
        <title>101 Dothideomycetes genomes: a test case for predicting lifestyles and emergence of pathogens.</title>
        <authorList>
            <person name="Haridas S."/>
            <person name="Albert R."/>
            <person name="Binder M."/>
            <person name="Bloem J."/>
            <person name="Labutti K."/>
            <person name="Salamov A."/>
            <person name="Andreopoulos B."/>
            <person name="Baker S."/>
            <person name="Barry K."/>
            <person name="Bills G."/>
            <person name="Bluhm B."/>
            <person name="Cannon C."/>
            <person name="Castanera R."/>
            <person name="Culley D."/>
            <person name="Daum C."/>
            <person name="Ezra D."/>
            <person name="Gonzalez J."/>
            <person name="Henrissat B."/>
            <person name="Kuo A."/>
            <person name="Liang C."/>
            <person name="Lipzen A."/>
            <person name="Lutzoni F."/>
            <person name="Magnuson J."/>
            <person name="Mondo S."/>
            <person name="Nolan M."/>
            <person name="Ohm R."/>
            <person name="Pangilinan J."/>
            <person name="Park H.-J."/>
            <person name="Ramirez L."/>
            <person name="Alfaro M."/>
            <person name="Sun H."/>
            <person name="Tritt A."/>
            <person name="Yoshinaga Y."/>
            <person name="Zwiers L.-H."/>
            <person name="Turgeon B."/>
            <person name="Goodwin S."/>
            <person name="Spatafora J."/>
            <person name="Crous P."/>
            <person name="Grigoriev I."/>
        </authorList>
    </citation>
    <scope>NUCLEOTIDE SEQUENCE</scope>
    <source>
        <strain evidence="3">CBS 123094</strain>
    </source>
</reference>
<dbReference type="Pfam" id="PF05686">
    <property type="entry name" value="Glyco_transf_90"/>
    <property type="match status" value="1"/>
</dbReference>
<dbReference type="InterPro" id="IPR051091">
    <property type="entry name" value="O-Glucosyltr/Glycosyltrsf_90"/>
</dbReference>
<sequence>MPFNSRHLHRTTLLGFTITAFLAIAFLFNEKNVQAGLFDQALAGQIALTNISESRSKKYPTPDSNPEAAYKRLDLAEKECTDTFPDLTRDIIEASQRGEFLLNKSDPDYKGFVQGRINDNHVRRSAHGNSLQNCLGILTESVKLYILSTAPDFTPEIIHQRTAILHQIHRAILTSPNPLPDTHFAFVINDNPRNNSWAFSRPNKVSSHNTWLMPLFGFWSWKSHSTGLGTMEEVLDRIRSVEDSTPWEKKSNKVVWRGTPWFNPLGYQHLRQDLLKATKEQPWADVQALNKDAGGNLLSIEDFCKHKYVIYTEGVTYSGRLPYHQACKSVLITAPLTHLTHTAWWMRPITAKTLMASGAQKHTDEANANQTMHSHFKPLLPTVLDWKQANAIYVDPSFTDLGSVISFLEQNPHIAKTISRNQREVLVMRGYLSPGAESCYWRALIRAWAGQAIISDEWGEDVGIRFEEWITREILHGKSERLRGKIELERSARQPCR</sequence>
<keyword evidence="4" id="KW-1185">Reference proteome</keyword>
<dbReference type="AlphaFoldDB" id="A0A6A5X0N2"/>